<feature type="domain" description="Chorein N-terminal" evidence="5">
    <location>
        <begin position="2"/>
        <end position="968"/>
    </location>
</feature>
<comment type="caution">
    <text evidence="8">The sequence shown here is derived from an EMBL/GenBank/DDBJ whole genome shotgun (WGS) entry which is preliminary data.</text>
</comment>
<evidence type="ECO:0000259" key="5">
    <source>
        <dbReference type="Pfam" id="PF12624"/>
    </source>
</evidence>
<evidence type="ECO:0000256" key="2">
    <source>
        <dbReference type="ARBA" id="ARBA00022448"/>
    </source>
</evidence>
<accession>A0ABQ8F6C9</accession>
<gene>
    <name evidence="8" type="ORF">BASA50_007868</name>
</gene>
<protein>
    <recommendedName>
        <fullName evidence="10">Vacuolar protein sorting-associated protein</fullName>
    </recommendedName>
</protein>
<feature type="compositionally biased region" description="Basic and acidic residues" evidence="4">
    <location>
        <begin position="1509"/>
        <end position="1520"/>
    </location>
</feature>
<sequence length="2127" mass="239031">MVFESVIATVVNQFLGEYIANLETKQLSLGIWSGDVVLHNLRLKRDALSKLRLPIDVIDGTLDDLKLSIPWSDLKGKPLKVEINNLHILAVPKASTDYDPSEEEERAQFLKKQKLAAADQILARTKTAGGEDNSFFTQLTTKLLDNLQLSISNIHIRYEDPSISTKIPFSIGISLSELLAVSTDANWNEGFVTVDNPNIYKFLRLSQFGIYWSTGIESISTDANRSESFDKLKTSRDSPIEASQQYILNPVSGEGKLTWQKRYDPSTPKTDLKLIFDEFAFNLDDEQYSTFIGLFGAFSRYMKSYPYREFRPPRSITPKMDPRAWFQYGAKCIVHDIHEKRKRWSWSFFRERRDLRLEYISYYMQLKSGTLDYEGKQELEALEILLSFDDIRLYRHMAVNTLKKRHAELAIAPVASSLASSGTWIGWIAGYSAPLSSSDEKSKSEQTSGGNSLSSADIIQLYEAIEFDPNSVSHVDYPSDFVQLNVHWELRSGSFTLRRDAKTSSKDLFCSTFQGMSIDFCQFPGSMLVDMTLDKVVVVENVFPDSLHSTLIRAKRSSRADKEDSSPFFSLRFEHKPLDGSADDVLAIKMLPLEIVINPSVLRTLADFFSPNKDEFETISTLQAVAQDAIHGVTTQTRANLEYAIEGHQSLDLRIEVDAPIFLIPSSFVNDGAPILVVDAGHLDVKSIPISAARKELLQAEGGARSSDLEKYLYDQYLVNFTSVQVLIVSGMEEYRRVIDSGTAEQAGVMEKVDILLSVGVSILPKAYEYAKFKVDGQLPRLHINFSNYNYGVLMCIVENSTRSFSRPVVSVNVTSIEPQPPKSEEWYHSFATAPGIFIPSDSDDEFHDAEENIAASPTHLTESSYFLSKQVVFNFHCHHVSAAVQSVTSQSETTVGSSTHTTLAMLVMKGFQISATQRPYDLRSKLNLKSITIENSSLPETNPFRCLVGSSHAKSSDTDSEVDTDNLVEIELESIQMMSPDYSGISMSASVAFNSTRFVISREWILSMYIFSTSLLKHSVYTDSTLDSKATSPLVKPDPTLAIAGVDGSVPISQPTAPEISPPSFAFILKVKSVELVVLDNDCCIASGKFESLVIQSQFCGGNSIINGTLGRLSVIDDLAPSDVALLRNFLVVEEDQTAEFSFEILDAVKSQRAGYDSFLKLRAASVRMTYLNAFVMRLYDYFYKFQEMQALVDTARKVVEKSAIQMQQRAGRFVFDVVLRTPILVLPKITTLDRLVLYLGEIAAKNMVVPPISDIGVALEDEYRVNVESMRIVSIFSDNLDNLLPMVDKVDLELVASIFPKLLSGIPQKQIKITFSEIMFNLTDDQYELAVDLLRSFSSPSSDNSLAKRTTQSPPCSPSALSTHEASESLGVNTAVQVYIPSVLLQIFSGTSKTMVNVDSQSLAKFTARNAMIKLQLSDGGAMDMEWRFRNLSVFDTRADKITFFRDIMVPTGDTDDQFVMHYNSSVASSNLTLTIDHPKLIFDLDHMFGVRAFFARPWGVLAVQDSDSKGSDAKESPQDAGSEDWNNHSTQPSFLFRVNFVEPEIILIRDPTSASTDAVVMLVDRLVISQDQILAVSFHGLGMYFCTMDARDKTQLRFIENFDATLSLDNRQTAPNHFLTNATLHLSRLVFWVSYHDMVVLSELSGRIIGLLQVDRSTAIESPQTVVAPVVTSSDKSIRRERFRLTVDGIRAVMIDDINDFHVPLLDLVLDKFIIEVADWSSQIRLDTTLSLHANYFNLKNSHWEPLVEQWQFSVSVARQEEDSKQLAIDLFCRKKLELNMSHAFLSTMFSALTALNMAVTRKLTKRSGQYPYIIKNRTGYPLHVWIDSDDSNLQATISKIENGGDLGWKFDDWRTIRERSTQTSHRLCIQLHGPAWETLKGLTVDREGSTVHALRPSLNKVTHRLVCSVELKDRVKIVTIRSTTLIRNRTGLQIEAMIVKGNSRNADNIFRIAPKEEVSLPIEASYTDSIILRPFGMGYEWCSQLIHWKDFKSEQPASLITCKALDPTKPSFRFQVNVRLNDLESSQYPHMDITFLSPFMIENLLPYDIKYIIFDKATKQKHSGTLKKGESDPLHTLDPTHLLALNIQVVGTELRQKEAVFITSAELQYPMTFLFCTIDLIIN</sequence>
<dbReference type="Pfam" id="PF25033">
    <property type="entry name" value="VPS13_M"/>
    <property type="match status" value="1"/>
</dbReference>
<evidence type="ECO:0000256" key="4">
    <source>
        <dbReference type="SAM" id="MobiDB-lite"/>
    </source>
</evidence>
<dbReference type="Pfam" id="PF25036">
    <property type="entry name" value="VPS13_VAB"/>
    <property type="match status" value="1"/>
</dbReference>
<keyword evidence="3" id="KW-0445">Lipid transport</keyword>
<dbReference type="InterPro" id="IPR056747">
    <property type="entry name" value="VPS13-like_M"/>
</dbReference>
<reference evidence="8 9" key="1">
    <citation type="submission" date="2021-02" db="EMBL/GenBank/DDBJ databases">
        <title>Variation within the Batrachochytrium salamandrivorans European outbreak.</title>
        <authorList>
            <person name="Kelly M."/>
            <person name="Pasmans F."/>
            <person name="Shea T.P."/>
            <person name="Munoz J.F."/>
            <person name="Carranza S."/>
            <person name="Cuomo C.A."/>
            <person name="Martel A."/>
        </authorList>
    </citation>
    <scope>NUCLEOTIDE SEQUENCE [LARGE SCALE GENOMIC DNA]</scope>
    <source>
        <strain evidence="8 9">AMFP18/2</strain>
    </source>
</reference>
<comment type="similarity">
    <text evidence="1">Belongs to the VPS13 family.</text>
</comment>
<dbReference type="InterPro" id="IPR026847">
    <property type="entry name" value="VPS13"/>
</dbReference>
<keyword evidence="9" id="KW-1185">Reference proteome</keyword>
<organism evidence="8 9">
    <name type="scientific">Batrachochytrium salamandrivorans</name>
    <dbReference type="NCBI Taxonomy" id="1357716"/>
    <lineage>
        <taxon>Eukaryota</taxon>
        <taxon>Fungi</taxon>
        <taxon>Fungi incertae sedis</taxon>
        <taxon>Chytridiomycota</taxon>
        <taxon>Chytridiomycota incertae sedis</taxon>
        <taxon>Chytridiomycetes</taxon>
        <taxon>Rhizophydiales</taxon>
        <taxon>Rhizophydiales incertae sedis</taxon>
        <taxon>Batrachochytrium</taxon>
    </lineage>
</organism>
<evidence type="ECO:0000259" key="6">
    <source>
        <dbReference type="Pfam" id="PF25033"/>
    </source>
</evidence>
<evidence type="ECO:0000313" key="8">
    <source>
        <dbReference type="EMBL" id="KAH6592817.1"/>
    </source>
</evidence>
<proteinExistence type="inferred from homology"/>
<dbReference type="Pfam" id="PF12624">
    <property type="entry name" value="VPS13_N"/>
    <property type="match status" value="1"/>
</dbReference>
<evidence type="ECO:0008006" key="10">
    <source>
        <dbReference type="Google" id="ProtNLM"/>
    </source>
</evidence>
<dbReference type="Proteomes" id="UP001648503">
    <property type="component" value="Unassembled WGS sequence"/>
</dbReference>
<feature type="domain" description="Vacuolar protein sorting-associated protein 13 VPS13 adaptor binding" evidence="7">
    <location>
        <begin position="1856"/>
        <end position="2108"/>
    </location>
</feature>
<feature type="domain" description="VPS13-like middle region" evidence="6">
    <location>
        <begin position="1157"/>
        <end position="1844"/>
    </location>
</feature>
<dbReference type="InterPro" id="IPR009543">
    <property type="entry name" value="VPS13_VAB"/>
</dbReference>
<dbReference type="EMBL" id="JAFCIX010000371">
    <property type="protein sequence ID" value="KAH6592817.1"/>
    <property type="molecule type" value="Genomic_DNA"/>
</dbReference>
<evidence type="ECO:0000259" key="7">
    <source>
        <dbReference type="Pfam" id="PF25036"/>
    </source>
</evidence>
<keyword evidence="2" id="KW-0813">Transport</keyword>
<dbReference type="PANTHER" id="PTHR16166:SF93">
    <property type="entry name" value="INTERMEMBRANE LIPID TRANSFER PROTEIN VPS13"/>
    <property type="match status" value="1"/>
</dbReference>
<dbReference type="PANTHER" id="PTHR16166">
    <property type="entry name" value="VACUOLAR PROTEIN SORTING-ASSOCIATED PROTEIN VPS13"/>
    <property type="match status" value="1"/>
</dbReference>
<name>A0ABQ8F6C9_9FUNG</name>
<evidence type="ECO:0000256" key="3">
    <source>
        <dbReference type="ARBA" id="ARBA00023055"/>
    </source>
</evidence>
<feature type="region of interest" description="Disordered" evidence="4">
    <location>
        <begin position="1341"/>
        <end position="1366"/>
    </location>
</feature>
<dbReference type="InterPro" id="IPR026854">
    <property type="entry name" value="VPS13_N"/>
</dbReference>
<feature type="region of interest" description="Disordered" evidence="4">
    <location>
        <begin position="1508"/>
        <end position="1530"/>
    </location>
</feature>
<evidence type="ECO:0000256" key="1">
    <source>
        <dbReference type="ARBA" id="ARBA00006545"/>
    </source>
</evidence>
<evidence type="ECO:0000313" key="9">
    <source>
        <dbReference type="Proteomes" id="UP001648503"/>
    </source>
</evidence>